<protein>
    <submittedName>
        <fullName evidence="11">SurA N-terminal domain-containing protein</fullName>
    </submittedName>
</protein>
<feature type="domain" description="PpiC" evidence="10">
    <location>
        <begin position="285"/>
        <end position="400"/>
    </location>
</feature>
<dbReference type="InterPro" id="IPR052029">
    <property type="entry name" value="PpiD_chaperone"/>
</dbReference>
<keyword evidence="12" id="KW-1185">Reference proteome</keyword>
<keyword evidence="4 9" id="KW-1133">Transmembrane helix</keyword>
<feature type="coiled-coil region" evidence="8">
    <location>
        <begin position="393"/>
        <end position="429"/>
    </location>
</feature>
<evidence type="ECO:0000256" key="7">
    <source>
        <dbReference type="ARBA" id="ARBA00038408"/>
    </source>
</evidence>
<comment type="subcellular location">
    <subcellularLocation>
        <location evidence="1">Cell membrane</location>
        <topology evidence="1">Single-pass type II membrane protein</topology>
    </subcellularLocation>
</comment>
<keyword evidence="6" id="KW-0143">Chaperone</keyword>
<evidence type="ECO:0000256" key="3">
    <source>
        <dbReference type="ARBA" id="ARBA00022692"/>
    </source>
</evidence>
<dbReference type="PANTHER" id="PTHR47529:SF1">
    <property type="entry name" value="PERIPLASMIC CHAPERONE PPID"/>
    <property type="match status" value="1"/>
</dbReference>
<sequence length="662" mass="70313">MLLYTSCTGNGFAITPQVDFGYAGRPLTDDWAKLERCHMLDGLRAFAKSWPGRIMGALLLIGLAGFGINNVILGFGSNTVARVGSEDITANEFLRAYQSQVNRVAQQIGSVPSPQDAVNFGIPTLTLQQLAQDAALDQLATRFGLGVSEAKLAEMVREDPSFRGTLGTFDPASFEQVLRASGITEAEYFEDQTAAARRQQLVLSLFGEAGLPAAGTELINAYVNDQRTIEYFVLNATSLPSPPEPTEEELAAYLAEHQAEFRTVETRQTQMLVLSPTTLAASKTISDEAIAAEYERTRDSLTQPERRTIEQVVLNADQATAFEAGLTAGTPFEQLVAEAGLTPTSLGTLAQSQVTDPALAEAALGLEQGQFTVIEGVAGRRAVHVSAIEPGGTPSLEEARAEIEERLALAEARNEIADIQDQVEELRAAFRPLTEIAERFGLDLYEAGVTAGGSELEIIPGINPEDRTRLAQAIFAAEQGDLTAAVPMAGNTNVYFELNAIEPARDQTLDEVRDDVAAALMTERTNNALLDAAEEAVAEVQGGTALADVAASYNTFPQLSTPFTRFGSSDGTIDGTIASAAFAGGPDLVDTAVGEDGSVTVFQVTSVIPADATLEQEVVDGLDQEAQIGLYGEFVAGVRDDAGLRINQQALNEALAITGATQ</sequence>
<keyword evidence="3 9" id="KW-0812">Transmembrane</keyword>
<dbReference type="InterPro" id="IPR000297">
    <property type="entry name" value="PPIase_PpiC"/>
</dbReference>
<evidence type="ECO:0000256" key="6">
    <source>
        <dbReference type="ARBA" id="ARBA00023186"/>
    </source>
</evidence>
<organism evidence="11 12">
    <name type="scientific">Devosia albogilva</name>
    <dbReference type="NCBI Taxonomy" id="429726"/>
    <lineage>
        <taxon>Bacteria</taxon>
        <taxon>Pseudomonadati</taxon>
        <taxon>Pseudomonadota</taxon>
        <taxon>Alphaproteobacteria</taxon>
        <taxon>Hyphomicrobiales</taxon>
        <taxon>Devosiaceae</taxon>
        <taxon>Devosia</taxon>
    </lineage>
</organism>
<evidence type="ECO:0000256" key="4">
    <source>
        <dbReference type="ARBA" id="ARBA00022989"/>
    </source>
</evidence>
<dbReference type="Proteomes" id="UP001597521">
    <property type="component" value="Unassembled WGS sequence"/>
</dbReference>
<evidence type="ECO:0000259" key="10">
    <source>
        <dbReference type="Pfam" id="PF13145"/>
    </source>
</evidence>
<dbReference type="InterPro" id="IPR027304">
    <property type="entry name" value="Trigger_fact/SurA_dom_sf"/>
</dbReference>
<comment type="similarity">
    <text evidence="7">Belongs to the PpiD chaperone family.</text>
</comment>
<keyword evidence="8" id="KW-0175">Coiled coil</keyword>
<keyword evidence="5 9" id="KW-0472">Membrane</keyword>
<dbReference type="SUPFAM" id="SSF109998">
    <property type="entry name" value="Triger factor/SurA peptide-binding domain-like"/>
    <property type="match status" value="1"/>
</dbReference>
<dbReference type="Pfam" id="PF13145">
    <property type="entry name" value="Rotamase_2"/>
    <property type="match status" value="1"/>
</dbReference>
<dbReference type="Pfam" id="PF13624">
    <property type="entry name" value="SurA_N_3"/>
    <property type="match status" value="1"/>
</dbReference>
<dbReference type="RefSeq" id="WP_386835145.1">
    <property type="nucleotide sequence ID" value="NZ_JBHUNP010000001.1"/>
</dbReference>
<reference evidence="12" key="1">
    <citation type="journal article" date="2019" name="Int. J. Syst. Evol. Microbiol.">
        <title>The Global Catalogue of Microorganisms (GCM) 10K type strain sequencing project: providing services to taxonomists for standard genome sequencing and annotation.</title>
        <authorList>
            <consortium name="The Broad Institute Genomics Platform"/>
            <consortium name="The Broad Institute Genome Sequencing Center for Infectious Disease"/>
            <person name="Wu L."/>
            <person name="Ma J."/>
        </authorList>
    </citation>
    <scope>NUCLEOTIDE SEQUENCE [LARGE SCALE GENOMIC DNA]</scope>
    <source>
        <strain evidence="12">CCM 7427</strain>
    </source>
</reference>
<evidence type="ECO:0000256" key="8">
    <source>
        <dbReference type="SAM" id="Coils"/>
    </source>
</evidence>
<keyword evidence="2" id="KW-1003">Cell membrane</keyword>
<evidence type="ECO:0000256" key="9">
    <source>
        <dbReference type="SAM" id="Phobius"/>
    </source>
</evidence>
<evidence type="ECO:0000313" key="12">
    <source>
        <dbReference type="Proteomes" id="UP001597521"/>
    </source>
</evidence>
<proteinExistence type="inferred from homology"/>
<feature type="transmembrane region" description="Helical" evidence="9">
    <location>
        <begin position="54"/>
        <end position="75"/>
    </location>
</feature>
<name>A0ABW5QPE0_9HYPH</name>
<dbReference type="PANTHER" id="PTHR47529">
    <property type="entry name" value="PEPTIDYL-PROLYL CIS-TRANS ISOMERASE D"/>
    <property type="match status" value="1"/>
</dbReference>
<accession>A0ABW5QPE0</accession>
<evidence type="ECO:0000256" key="1">
    <source>
        <dbReference type="ARBA" id="ARBA00004401"/>
    </source>
</evidence>
<evidence type="ECO:0000313" key="11">
    <source>
        <dbReference type="EMBL" id="MFD2649573.1"/>
    </source>
</evidence>
<evidence type="ECO:0000256" key="5">
    <source>
        <dbReference type="ARBA" id="ARBA00023136"/>
    </source>
</evidence>
<gene>
    <name evidence="11" type="ORF">ACFSX5_17440</name>
</gene>
<comment type="caution">
    <text evidence="11">The sequence shown here is derived from an EMBL/GenBank/DDBJ whole genome shotgun (WGS) entry which is preliminary data.</text>
</comment>
<evidence type="ECO:0000256" key="2">
    <source>
        <dbReference type="ARBA" id="ARBA00022475"/>
    </source>
</evidence>
<dbReference type="EMBL" id="JBHUNP010000001">
    <property type="protein sequence ID" value="MFD2649573.1"/>
    <property type="molecule type" value="Genomic_DNA"/>
</dbReference>